<evidence type="ECO:0000313" key="2">
    <source>
        <dbReference type="Proteomes" id="UP000006175"/>
    </source>
</evidence>
<gene>
    <name evidence="1" type="ORF">Desfe_0083</name>
</gene>
<reference evidence="1 2" key="1">
    <citation type="journal article" date="2012" name="J. Bacteriol.">
        <title>Complete Genome Sequence of Desulfurococcus fermentans, a Hyperthermophilic Cellulolytic Crenarchaeon Isolated from a Freshwater Hot Spring in Kamchatka, Russia.</title>
        <authorList>
            <person name="Susanti D."/>
            <person name="Johnson E.F."/>
            <person name="Rodriguez J.R."/>
            <person name="Anderson I."/>
            <person name="Perevalova A.A."/>
            <person name="Kyrpides N."/>
            <person name="Lucas S."/>
            <person name="Han J."/>
            <person name="Lapidus A."/>
            <person name="Cheng J.F."/>
            <person name="Goodwin L."/>
            <person name="Pitluck S."/>
            <person name="Mavrommatis K."/>
            <person name="Peters L."/>
            <person name="Land M.L."/>
            <person name="Hauser L."/>
            <person name="Gopalan V."/>
            <person name="Chan P.P."/>
            <person name="Lowe T.M."/>
            <person name="Atomi H."/>
            <person name="Bonch-Osmolovskaya E.A."/>
            <person name="Woyke T."/>
            <person name="Mukhopadhyay B."/>
        </authorList>
    </citation>
    <scope>NUCLEOTIDE SEQUENCE [LARGE SCALE GENOMIC DNA]</scope>
    <source>
        <strain evidence="1 2">DSM 16532</strain>
    </source>
</reference>
<name>I3XPX2_DESAM</name>
<dbReference type="KEGG" id="dfd:Desfe_0083"/>
<organism evidence="1 2">
    <name type="scientific">Desulfurococcus amylolyticus DSM 16532</name>
    <dbReference type="NCBI Taxonomy" id="768672"/>
    <lineage>
        <taxon>Archaea</taxon>
        <taxon>Thermoproteota</taxon>
        <taxon>Thermoprotei</taxon>
        <taxon>Desulfurococcales</taxon>
        <taxon>Desulfurococcaceae</taxon>
        <taxon>Desulfurococcus</taxon>
    </lineage>
</organism>
<dbReference type="EMBL" id="CP003321">
    <property type="protein sequence ID" value="AFL65996.1"/>
    <property type="molecule type" value="Genomic_DNA"/>
</dbReference>
<sequence>MGGYISYRDEGFNVVKDSRAISFGARSSLGSPVIPFITR</sequence>
<accession>I3XPX2</accession>
<keyword evidence="2" id="KW-1185">Reference proteome</keyword>
<dbReference type="AlphaFoldDB" id="I3XPX2"/>
<proteinExistence type="predicted"/>
<evidence type="ECO:0000313" key="1">
    <source>
        <dbReference type="EMBL" id="AFL65996.1"/>
    </source>
</evidence>
<dbReference type="HOGENOM" id="CLU_3302572_0_0_2"/>
<protein>
    <submittedName>
        <fullName evidence="1">Uncharacterized protein</fullName>
    </submittedName>
</protein>
<dbReference type="Proteomes" id="UP000006175">
    <property type="component" value="Chromosome"/>
</dbReference>